<keyword evidence="1" id="KW-0732">Signal</keyword>
<dbReference type="Pfam" id="PF14509">
    <property type="entry name" value="GH97_C"/>
    <property type="match status" value="1"/>
</dbReference>
<protein>
    <submittedName>
        <fullName evidence="5">Glycoside hydrolase family 97 catalytic domain-containing protein</fullName>
    </submittedName>
</protein>
<dbReference type="InterPro" id="IPR029483">
    <property type="entry name" value="GH97_C"/>
</dbReference>
<sequence>MKKLLLSLWALSLTTFVFAAEHTAFSPDKRLHLTVRDDGGQPTYTLNYDGLEVIKPSKLGLKADYGDFTQGMKIVEATEKAVQTVYDMTRTKRAHVDQKATMLTLKLVNDKGYPLQITFYIANNDVAYRYTLLPVKDENPRCAVIYGETSSFNFPDETRTFMTPQIQPMSGWQRTKPSYEEEFVPDARLTDKSKYGVGYTFPCLFRIPNKGNNTWILISETGTSSYPGCRLSEYEPTKGYHIAYPQAGENNGFGSEFASIPLPSSTPWRTITVGNSLQPIVETTIPYDVVEPLYTTQNDYKPGRYTWSWILWMDESCNYEDQKKFIDVAATMGYEYILVDALWDKQIGRKGIEELANYAKSKGVRLMLWYNSNGTENDAPQGPRNIMSNSIARKRDMAWMKQLGVKAIKVDFFGGDKQETLQLFQDILSDANEYGLQVIFHGCTLPRGWERMYPNFIANEAALASENVYFTEYFARQEAFQLALYPFTRNAVAAFDWGGILMNHHMSKDNKSRHQRFTGDIFEMATAITNQCSVNCVALTPNALEGLPDFEKEWLKQVPTTWKDLRFLAGYPGKHFAVARQTTEGKWYAAAISAEEQPISMTLHLPMFAGKEVKVYADGPKKAGSLWLTPGMKRQKIGKNGLLKVIVQPRGGVIVNE</sequence>
<dbReference type="Pfam" id="PF14508">
    <property type="entry name" value="GH97_N"/>
    <property type="match status" value="1"/>
</dbReference>
<dbReference type="RefSeq" id="WP_219428106.1">
    <property type="nucleotide sequence ID" value="NZ_JAHXRD010000017.1"/>
</dbReference>
<dbReference type="InterPro" id="IPR052720">
    <property type="entry name" value="Glycosyl_hydrolase_97"/>
</dbReference>
<feature type="domain" description="Glycosyl-hydrolase 97 C-terminal oligomerisation" evidence="4">
    <location>
        <begin position="561"/>
        <end position="655"/>
    </location>
</feature>
<dbReference type="PANTHER" id="PTHR35803:SF2">
    <property type="entry name" value="RETAINING ALPHA-GALACTOSIDASE"/>
    <property type="match status" value="1"/>
</dbReference>
<gene>
    <name evidence="5" type="ORF">KZY68_11260</name>
</gene>
<dbReference type="EMBL" id="JAHXRF010000018">
    <property type="protein sequence ID" value="MBW4866565.1"/>
    <property type="molecule type" value="Genomic_DNA"/>
</dbReference>
<evidence type="ECO:0000313" key="5">
    <source>
        <dbReference type="EMBL" id="MBW4866565.1"/>
    </source>
</evidence>
<dbReference type="InterPro" id="IPR029486">
    <property type="entry name" value="GH97_N"/>
</dbReference>
<feature type="domain" description="Glycosyl-hydrolase 97 N-terminal" evidence="3">
    <location>
        <begin position="26"/>
        <end position="292"/>
    </location>
</feature>
<evidence type="ECO:0000313" key="6">
    <source>
        <dbReference type="Proteomes" id="UP001196873"/>
    </source>
</evidence>
<keyword evidence="5" id="KW-0378">Hydrolase</keyword>
<evidence type="ECO:0000259" key="3">
    <source>
        <dbReference type="Pfam" id="PF14508"/>
    </source>
</evidence>
<name>A0AAW4NSM5_9BACT</name>
<proteinExistence type="predicted"/>
<feature type="chain" id="PRO_5043655251" evidence="1">
    <location>
        <begin position="20"/>
        <end position="657"/>
    </location>
</feature>
<dbReference type="Pfam" id="PF10566">
    <property type="entry name" value="Glyco_hydro_97"/>
    <property type="match status" value="1"/>
</dbReference>
<evidence type="ECO:0000256" key="1">
    <source>
        <dbReference type="SAM" id="SignalP"/>
    </source>
</evidence>
<evidence type="ECO:0000259" key="2">
    <source>
        <dbReference type="Pfam" id="PF10566"/>
    </source>
</evidence>
<feature type="signal peptide" evidence="1">
    <location>
        <begin position="1"/>
        <end position="19"/>
    </location>
</feature>
<accession>A0AAW4NSM5</accession>
<dbReference type="AlphaFoldDB" id="A0AAW4NSM5"/>
<feature type="domain" description="Glycosyl-hydrolase 97 catalytic" evidence="2">
    <location>
        <begin position="314"/>
        <end position="462"/>
    </location>
</feature>
<dbReference type="GO" id="GO:0016787">
    <property type="term" value="F:hydrolase activity"/>
    <property type="evidence" value="ECO:0007669"/>
    <property type="project" value="UniProtKB-KW"/>
</dbReference>
<evidence type="ECO:0000259" key="4">
    <source>
        <dbReference type="Pfam" id="PF14509"/>
    </source>
</evidence>
<dbReference type="Proteomes" id="UP001196873">
    <property type="component" value="Unassembled WGS sequence"/>
</dbReference>
<organism evidence="5 6">
    <name type="scientific">Segatella salivae</name>
    <dbReference type="NCBI Taxonomy" id="228604"/>
    <lineage>
        <taxon>Bacteria</taxon>
        <taxon>Pseudomonadati</taxon>
        <taxon>Bacteroidota</taxon>
        <taxon>Bacteroidia</taxon>
        <taxon>Bacteroidales</taxon>
        <taxon>Prevotellaceae</taxon>
        <taxon>Segatella</taxon>
    </lineage>
</organism>
<comment type="caution">
    <text evidence="5">The sequence shown here is derived from an EMBL/GenBank/DDBJ whole genome shotgun (WGS) entry which is preliminary data.</text>
</comment>
<dbReference type="PANTHER" id="PTHR35803">
    <property type="entry name" value="GLUCAN 1,4-ALPHA-GLUCOSIDASE SUSB-RELATED"/>
    <property type="match status" value="1"/>
</dbReference>
<dbReference type="InterPro" id="IPR019563">
    <property type="entry name" value="GH97_catalytic"/>
</dbReference>
<reference evidence="5" key="1">
    <citation type="submission" date="2021-07" db="EMBL/GenBank/DDBJ databases">
        <title>Genomic diversity and antimicrobial resistance of Prevotella spp. isolated from chronic lung disease airways.</title>
        <authorList>
            <person name="Webb K.A."/>
            <person name="Olagoke O.S."/>
            <person name="Baird T."/>
            <person name="Neill J."/>
            <person name="Pham A."/>
            <person name="Wells T.J."/>
            <person name="Ramsay K.A."/>
            <person name="Bell S.C."/>
            <person name="Sarovich D.S."/>
            <person name="Price E.P."/>
        </authorList>
    </citation>
    <scope>NUCLEOTIDE SEQUENCE</scope>
    <source>
        <strain evidence="5">SCHI0047.S.3</strain>
    </source>
</reference>